<dbReference type="Proteomes" id="UP000036902">
    <property type="component" value="Chromosome"/>
</dbReference>
<dbReference type="EMBL" id="CP014646">
    <property type="protein sequence ID" value="AMO35936.1"/>
    <property type="molecule type" value="Genomic_DNA"/>
</dbReference>
<evidence type="ECO:0000256" key="1">
    <source>
        <dbReference type="ARBA" id="ARBA00004635"/>
    </source>
</evidence>
<dbReference type="GO" id="GO:0016020">
    <property type="term" value="C:membrane"/>
    <property type="evidence" value="ECO:0007669"/>
    <property type="project" value="UniProtKB-SubCell"/>
</dbReference>
<feature type="signal peptide" evidence="7">
    <location>
        <begin position="1"/>
        <end position="29"/>
    </location>
</feature>
<dbReference type="Pfam" id="PF03180">
    <property type="entry name" value="Lipoprotein_9"/>
    <property type="match status" value="1"/>
</dbReference>
<sequence>MKALQSIRKLARTLLLAGLLSAIASPATAASGPLKVGTNAGFAAPLEVAVAEAKKQGLDVKLIEFTDPVSPNVTLANGEIDLNYFQHSLFLDVVKKERGLNLEPVAIGIVNKTGLYSKRYQRLQDLPNGARVALAGDPVNFARGLHLLQDAGLLKLKPGAGPRATLNDIIDNPRQLKLLEIDFHQLPLAVNEVDLAHGFTHFLLASGVIDPKSALHWESESESRKYGIHFVAHPKSKDDPRVAQFVAIYQNSPAVRAELDKRFGDLYFRLWEKN</sequence>
<dbReference type="AlphaFoldDB" id="A0A140IDW1"/>
<dbReference type="Gene3D" id="3.40.190.10">
    <property type="entry name" value="Periplasmic binding protein-like II"/>
    <property type="match status" value="2"/>
</dbReference>
<dbReference type="SUPFAM" id="SSF53850">
    <property type="entry name" value="Periplasmic binding protein-like II"/>
    <property type="match status" value="1"/>
</dbReference>
<proteinExistence type="inferred from homology"/>
<evidence type="ECO:0000256" key="2">
    <source>
        <dbReference type="ARBA" id="ARBA00008973"/>
    </source>
</evidence>
<dbReference type="STRING" id="1134435.AC731_002650"/>
<evidence type="ECO:0000256" key="6">
    <source>
        <dbReference type="ARBA" id="ARBA00023288"/>
    </source>
</evidence>
<dbReference type="PANTHER" id="PTHR30429">
    <property type="entry name" value="D-METHIONINE-BINDING LIPOPROTEIN METQ"/>
    <property type="match status" value="1"/>
</dbReference>
<evidence type="ECO:0000256" key="4">
    <source>
        <dbReference type="ARBA" id="ARBA00023136"/>
    </source>
</evidence>
<keyword evidence="5" id="KW-0564">Palmitate</keyword>
<comment type="similarity">
    <text evidence="2">Belongs to the NlpA lipoprotein family.</text>
</comment>
<dbReference type="KEGG" id="thu:AC731_002650"/>
<accession>A0A140IDW1</accession>
<comment type="subcellular location">
    <subcellularLocation>
        <location evidence="1">Membrane</location>
        <topology evidence="1">Lipid-anchor</topology>
    </subcellularLocation>
</comment>
<gene>
    <name evidence="8" type="ORF">AC731_002650</name>
</gene>
<name>A0A140IDW1_9RHOO</name>
<evidence type="ECO:0000313" key="8">
    <source>
        <dbReference type="EMBL" id="AMO35936.1"/>
    </source>
</evidence>
<keyword evidence="6" id="KW-0449">Lipoprotein</keyword>
<organism evidence="8 9">
    <name type="scientific">Thauera humireducens</name>
    <dbReference type="NCBI Taxonomy" id="1134435"/>
    <lineage>
        <taxon>Bacteria</taxon>
        <taxon>Pseudomonadati</taxon>
        <taxon>Pseudomonadota</taxon>
        <taxon>Betaproteobacteria</taxon>
        <taxon>Rhodocyclales</taxon>
        <taxon>Zoogloeaceae</taxon>
        <taxon>Thauera</taxon>
    </lineage>
</organism>
<evidence type="ECO:0000256" key="7">
    <source>
        <dbReference type="SAM" id="SignalP"/>
    </source>
</evidence>
<evidence type="ECO:0000256" key="5">
    <source>
        <dbReference type="ARBA" id="ARBA00023139"/>
    </source>
</evidence>
<feature type="chain" id="PRO_5007807447" evidence="7">
    <location>
        <begin position="30"/>
        <end position="274"/>
    </location>
</feature>
<dbReference type="RefSeq" id="WP_048709065.1">
    <property type="nucleotide sequence ID" value="NZ_CP014646.1"/>
</dbReference>
<keyword evidence="9" id="KW-1185">Reference proteome</keyword>
<keyword evidence="4" id="KW-0472">Membrane</keyword>
<keyword evidence="3 7" id="KW-0732">Signal</keyword>
<protein>
    <submittedName>
        <fullName evidence="8">Methionine ABC transporter substrate-binding protein</fullName>
    </submittedName>
</protein>
<evidence type="ECO:0000313" key="9">
    <source>
        <dbReference type="Proteomes" id="UP000036902"/>
    </source>
</evidence>
<evidence type="ECO:0000256" key="3">
    <source>
        <dbReference type="ARBA" id="ARBA00022729"/>
    </source>
</evidence>
<dbReference type="PANTHER" id="PTHR30429:SF1">
    <property type="entry name" value="D-METHIONINE-BINDING LIPOPROTEIN METQ-RELATED"/>
    <property type="match status" value="1"/>
</dbReference>
<dbReference type="InterPro" id="IPR004872">
    <property type="entry name" value="Lipoprotein_NlpA"/>
</dbReference>
<reference evidence="9" key="1">
    <citation type="submission" date="2016-03" db="EMBL/GenBank/DDBJ databases">
        <authorList>
            <person name="Ma C."/>
            <person name="Zhou S."/>
            <person name="Yang G."/>
        </authorList>
    </citation>
    <scope>NUCLEOTIDE SEQUENCE [LARGE SCALE GENOMIC DNA]</scope>
    <source>
        <strain evidence="9">SgZ-1</strain>
    </source>
</reference>